<dbReference type="PRINTS" id="PR00367">
    <property type="entry name" value="ETHRSPELEMNT"/>
</dbReference>
<comment type="caution">
    <text evidence="9">The sequence shown here is derived from an EMBL/GenBank/DDBJ whole genome shotgun (WGS) entry which is preliminary data.</text>
</comment>
<organism evidence="9 10">
    <name type="scientific">Manihot esculenta</name>
    <name type="common">Cassava</name>
    <name type="synonym">Jatropha manihot</name>
    <dbReference type="NCBI Taxonomy" id="3983"/>
    <lineage>
        <taxon>Eukaryota</taxon>
        <taxon>Viridiplantae</taxon>
        <taxon>Streptophyta</taxon>
        <taxon>Embryophyta</taxon>
        <taxon>Tracheophyta</taxon>
        <taxon>Spermatophyta</taxon>
        <taxon>Magnoliopsida</taxon>
        <taxon>eudicotyledons</taxon>
        <taxon>Gunneridae</taxon>
        <taxon>Pentapetalae</taxon>
        <taxon>rosids</taxon>
        <taxon>fabids</taxon>
        <taxon>Malpighiales</taxon>
        <taxon>Euphorbiaceae</taxon>
        <taxon>Crotonoideae</taxon>
        <taxon>Manihoteae</taxon>
        <taxon>Manihot</taxon>
    </lineage>
</organism>
<dbReference type="PANTHER" id="PTHR32467">
    <property type="entry name" value="AP2-LIKE ETHYLENE-RESPONSIVE TRANSCRIPTION FACTOR"/>
    <property type="match status" value="1"/>
</dbReference>
<keyword evidence="5" id="KW-0804">Transcription</keyword>
<dbReference type="Proteomes" id="UP000091857">
    <property type="component" value="Chromosome 14"/>
</dbReference>
<sequence>MNMDSSSHTQNWLGFSLSTHHHMNMSIPSSDPSHLCLFEAFNSSTARVGAVDRAQEEDATAGNTTVTDLSIFTRTGPKLEDFLGCSTTTAPHSQQPQHPPPPPPPPPSVQSLCPFPTETPVTNASDTSEIYDSELKTIAASFLRGFSSTTEQTDTTQKQQSIVQTESAPRKTVDTFGQRTSIFRGVTRHRWTGRYEAHLWDNSCRREGQSRKGRQVYLGGYDKEEKAARAYDLAALKYWGPTTTTNFPISNYQKELEEMKHMTRQEFVASLRRKSSGFSRGASVYRGVTRHHQHGRWQARIGRVAGNKDLYLGTFSTQEEAAEAYDIAAIKFRGLNAVTNFDMSRYDVKSIANSNLPIGGISNKSKNSLDSASETKSIDGCRSADERDLSSASSVTFASQPPPATSTLSFAMPIKQDPSDFWSNILGCQNPTTTSTSLNNIGKNANCNVAQSVLFQSSTSFPSTTAFNMEFNNGSSTVHDSNQNGLLFSGGYLQQQSGGGGGGVSANSSSSVPFATPIALTSSGSSYEGNSSYGSWIAQSLHSFQSAKPNLSMFQTPIFGME</sequence>
<feature type="compositionally biased region" description="Pro residues" evidence="7">
    <location>
        <begin position="97"/>
        <end position="108"/>
    </location>
</feature>
<dbReference type="GO" id="GO:0005634">
    <property type="term" value="C:nucleus"/>
    <property type="evidence" value="ECO:0007669"/>
    <property type="project" value="UniProtKB-SubCell"/>
</dbReference>
<dbReference type="PANTHER" id="PTHR32467:SF99">
    <property type="entry name" value="AP2-LIKE ETHYLENE-RESPONSIVE TRANSCRIPTION FACTOR AIL5"/>
    <property type="match status" value="1"/>
</dbReference>
<feature type="domain" description="AP2/ERF" evidence="8">
    <location>
        <begin position="182"/>
        <end position="248"/>
    </location>
</feature>
<evidence type="ECO:0000256" key="4">
    <source>
        <dbReference type="ARBA" id="ARBA00023125"/>
    </source>
</evidence>
<dbReference type="SMART" id="SM00380">
    <property type="entry name" value="AP2"/>
    <property type="match status" value="2"/>
</dbReference>
<dbReference type="Gene3D" id="3.30.730.10">
    <property type="entry name" value="AP2/ERF domain"/>
    <property type="match status" value="2"/>
</dbReference>
<evidence type="ECO:0000259" key="8">
    <source>
        <dbReference type="PROSITE" id="PS51032"/>
    </source>
</evidence>
<feature type="region of interest" description="Disordered" evidence="7">
    <location>
        <begin position="362"/>
        <end position="384"/>
    </location>
</feature>
<evidence type="ECO:0000256" key="5">
    <source>
        <dbReference type="ARBA" id="ARBA00023163"/>
    </source>
</evidence>
<dbReference type="InterPro" id="IPR036955">
    <property type="entry name" value="AP2/ERF_dom_sf"/>
</dbReference>
<feature type="compositionally biased region" description="Polar residues" evidence="7">
    <location>
        <begin position="362"/>
        <end position="375"/>
    </location>
</feature>
<proteinExistence type="predicted"/>
<protein>
    <recommendedName>
        <fullName evidence="8">AP2/ERF domain-containing protein</fullName>
    </recommendedName>
</protein>
<evidence type="ECO:0000256" key="6">
    <source>
        <dbReference type="ARBA" id="ARBA00023242"/>
    </source>
</evidence>
<dbReference type="SUPFAM" id="SSF54171">
    <property type="entry name" value="DNA-binding domain"/>
    <property type="match status" value="2"/>
</dbReference>
<gene>
    <name evidence="9" type="ORF">MANES_14G154900v8</name>
</gene>
<dbReference type="Pfam" id="PF00847">
    <property type="entry name" value="AP2"/>
    <property type="match status" value="2"/>
</dbReference>
<evidence type="ECO:0000313" key="10">
    <source>
        <dbReference type="Proteomes" id="UP000091857"/>
    </source>
</evidence>
<dbReference type="Gramene" id="Manes.14G154900.1.v8.1">
    <property type="protein sequence ID" value="Manes.14G154900.1.v8.1.CDS"/>
    <property type="gene ID" value="Manes.14G154900.v8.1"/>
</dbReference>
<dbReference type="CDD" id="cd00018">
    <property type="entry name" value="AP2"/>
    <property type="match status" value="2"/>
</dbReference>
<dbReference type="InterPro" id="IPR016177">
    <property type="entry name" value="DNA-bd_dom_sf"/>
</dbReference>
<dbReference type="PROSITE" id="PS51032">
    <property type="entry name" value="AP2_ERF"/>
    <property type="match status" value="2"/>
</dbReference>
<dbReference type="EMBL" id="CM004400">
    <property type="protein sequence ID" value="OAY31955.1"/>
    <property type="molecule type" value="Genomic_DNA"/>
</dbReference>
<evidence type="ECO:0000256" key="1">
    <source>
        <dbReference type="ARBA" id="ARBA00004123"/>
    </source>
</evidence>
<keyword evidence="4" id="KW-0238">DNA-binding</keyword>
<dbReference type="FunFam" id="3.30.730.10:FF:000003">
    <property type="entry name" value="AP2-like ethylene-responsive transcription factor ANT"/>
    <property type="match status" value="1"/>
</dbReference>
<keyword evidence="3" id="KW-0805">Transcription regulation</keyword>
<comment type="subcellular location">
    <subcellularLocation>
        <location evidence="1">Nucleus</location>
    </subcellularLocation>
</comment>
<dbReference type="GO" id="GO:0003700">
    <property type="term" value="F:DNA-binding transcription factor activity"/>
    <property type="evidence" value="ECO:0007669"/>
    <property type="project" value="InterPro"/>
</dbReference>
<keyword evidence="10" id="KW-1185">Reference proteome</keyword>
<feature type="domain" description="AP2/ERF" evidence="8">
    <location>
        <begin position="284"/>
        <end position="342"/>
    </location>
</feature>
<reference evidence="10" key="1">
    <citation type="journal article" date="2016" name="Nat. Biotechnol.">
        <title>Sequencing wild and cultivated cassava and related species reveals extensive interspecific hybridization and genetic diversity.</title>
        <authorList>
            <person name="Bredeson J.V."/>
            <person name="Lyons J.B."/>
            <person name="Prochnik S.E."/>
            <person name="Wu G.A."/>
            <person name="Ha C.M."/>
            <person name="Edsinger-Gonzales E."/>
            <person name="Grimwood J."/>
            <person name="Schmutz J."/>
            <person name="Rabbi I.Y."/>
            <person name="Egesi C."/>
            <person name="Nauluvula P."/>
            <person name="Lebot V."/>
            <person name="Ndunguru J."/>
            <person name="Mkamilo G."/>
            <person name="Bart R.S."/>
            <person name="Setter T.L."/>
            <person name="Gleadow R.M."/>
            <person name="Kulakow P."/>
            <person name="Ferguson M.E."/>
            <person name="Rounsley S."/>
            <person name="Rokhsar D.S."/>
        </authorList>
    </citation>
    <scope>NUCLEOTIDE SEQUENCE [LARGE SCALE GENOMIC DNA]</scope>
    <source>
        <strain evidence="10">cv. AM560-2</strain>
    </source>
</reference>
<dbReference type="FunFam" id="3.30.730.10:FF:000002">
    <property type="entry name" value="AP2-like ethylene-responsive transcription factor"/>
    <property type="match status" value="1"/>
</dbReference>
<evidence type="ECO:0000313" key="9">
    <source>
        <dbReference type="EMBL" id="OAY31955.1"/>
    </source>
</evidence>
<name>A0A2C9UMZ0_MANES</name>
<evidence type="ECO:0000256" key="2">
    <source>
        <dbReference type="ARBA" id="ARBA00022737"/>
    </source>
</evidence>
<dbReference type="AlphaFoldDB" id="A0A2C9UMZ0"/>
<dbReference type="GO" id="GO:0003677">
    <property type="term" value="F:DNA binding"/>
    <property type="evidence" value="ECO:0007669"/>
    <property type="project" value="UniProtKB-KW"/>
</dbReference>
<accession>A0A2C9UMZ0</accession>
<keyword evidence="2" id="KW-0677">Repeat</keyword>
<dbReference type="SMR" id="A0A2C9UMZ0"/>
<dbReference type="InterPro" id="IPR001471">
    <property type="entry name" value="AP2/ERF_dom"/>
</dbReference>
<evidence type="ECO:0000256" key="7">
    <source>
        <dbReference type="SAM" id="MobiDB-lite"/>
    </source>
</evidence>
<keyword evidence="6" id="KW-0539">Nucleus</keyword>
<evidence type="ECO:0000256" key="3">
    <source>
        <dbReference type="ARBA" id="ARBA00023015"/>
    </source>
</evidence>
<dbReference type="OrthoDB" id="207175at2759"/>
<feature type="region of interest" description="Disordered" evidence="7">
    <location>
        <begin position="81"/>
        <end position="127"/>
    </location>
</feature>
<dbReference type="STRING" id="3983.A0A2C9UMZ0"/>